<dbReference type="SMART" id="SM00895">
    <property type="entry name" value="FCD"/>
    <property type="match status" value="1"/>
</dbReference>
<dbReference type="InterPro" id="IPR036388">
    <property type="entry name" value="WH-like_DNA-bd_sf"/>
</dbReference>
<dbReference type="InterPro" id="IPR036390">
    <property type="entry name" value="WH_DNA-bd_sf"/>
</dbReference>
<dbReference type="EMBL" id="BKBW01000004">
    <property type="protein sequence ID" value="GEQ75305.1"/>
    <property type="molecule type" value="Genomic_DNA"/>
</dbReference>
<organism evidence="5 6">
    <name type="scientific">Comamonas testosteroni</name>
    <name type="common">Pseudomonas testosteroni</name>
    <dbReference type="NCBI Taxonomy" id="285"/>
    <lineage>
        <taxon>Bacteria</taxon>
        <taxon>Pseudomonadati</taxon>
        <taxon>Pseudomonadota</taxon>
        <taxon>Betaproteobacteria</taxon>
        <taxon>Burkholderiales</taxon>
        <taxon>Comamonadaceae</taxon>
        <taxon>Comamonas</taxon>
    </lineage>
</organism>
<dbReference type="AlphaFoldDB" id="A0A5A7MF21"/>
<keyword evidence="2" id="KW-0238">DNA-binding</keyword>
<evidence type="ECO:0000256" key="1">
    <source>
        <dbReference type="ARBA" id="ARBA00023015"/>
    </source>
</evidence>
<dbReference type="PANTHER" id="PTHR43537:SF24">
    <property type="entry name" value="GLUCONATE OPERON TRANSCRIPTIONAL REPRESSOR"/>
    <property type="match status" value="1"/>
</dbReference>
<feature type="domain" description="HTH gntR-type" evidence="4">
    <location>
        <begin position="26"/>
        <end position="93"/>
    </location>
</feature>
<keyword evidence="1" id="KW-0805">Transcription regulation</keyword>
<dbReference type="SUPFAM" id="SSF48008">
    <property type="entry name" value="GntR ligand-binding domain-like"/>
    <property type="match status" value="1"/>
</dbReference>
<evidence type="ECO:0000259" key="4">
    <source>
        <dbReference type="PROSITE" id="PS50949"/>
    </source>
</evidence>
<keyword evidence="3" id="KW-0804">Transcription</keyword>
<dbReference type="InterPro" id="IPR000524">
    <property type="entry name" value="Tscrpt_reg_HTH_GntR"/>
</dbReference>
<dbReference type="GO" id="GO:0003677">
    <property type="term" value="F:DNA binding"/>
    <property type="evidence" value="ECO:0007669"/>
    <property type="project" value="UniProtKB-KW"/>
</dbReference>
<evidence type="ECO:0000256" key="3">
    <source>
        <dbReference type="ARBA" id="ARBA00023163"/>
    </source>
</evidence>
<evidence type="ECO:0000256" key="2">
    <source>
        <dbReference type="ARBA" id="ARBA00023125"/>
    </source>
</evidence>
<dbReference type="PANTHER" id="PTHR43537">
    <property type="entry name" value="TRANSCRIPTIONAL REGULATOR, GNTR FAMILY"/>
    <property type="match status" value="1"/>
</dbReference>
<dbReference type="InterPro" id="IPR011711">
    <property type="entry name" value="GntR_C"/>
</dbReference>
<dbReference type="Pfam" id="PF00392">
    <property type="entry name" value="GntR"/>
    <property type="match status" value="1"/>
</dbReference>
<dbReference type="SUPFAM" id="SSF46785">
    <property type="entry name" value="Winged helix' DNA-binding domain"/>
    <property type="match status" value="1"/>
</dbReference>
<dbReference type="Gene3D" id="1.20.120.530">
    <property type="entry name" value="GntR ligand-binding domain-like"/>
    <property type="match status" value="1"/>
</dbReference>
<dbReference type="Pfam" id="PF07729">
    <property type="entry name" value="FCD"/>
    <property type="match status" value="1"/>
</dbReference>
<dbReference type="PROSITE" id="PS50949">
    <property type="entry name" value="HTH_GNTR"/>
    <property type="match status" value="1"/>
</dbReference>
<dbReference type="InterPro" id="IPR008920">
    <property type="entry name" value="TF_FadR/GntR_C"/>
</dbReference>
<gene>
    <name evidence="5" type="ORF">CTTA_2310</name>
</gene>
<accession>A0A5A7MF21</accession>
<dbReference type="Proteomes" id="UP000323105">
    <property type="component" value="Unassembled WGS sequence"/>
</dbReference>
<evidence type="ECO:0000313" key="5">
    <source>
        <dbReference type="EMBL" id="GEQ75305.1"/>
    </source>
</evidence>
<dbReference type="Gene3D" id="1.10.10.10">
    <property type="entry name" value="Winged helix-like DNA-binding domain superfamily/Winged helix DNA-binding domain"/>
    <property type="match status" value="1"/>
</dbReference>
<reference evidence="5 6" key="1">
    <citation type="journal article" date="2019" name="Microbiol. Resour. Announc.">
        <title>Draft Genome Sequence of Comamonas testosteroni TA441, a Bacterium That Has a Cryptic Phenol Degradation Gene Cluster.</title>
        <authorList>
            <person name="Arai H."/>
            <person name="Ishii M."/>
        </authorList>
    </citation>
    <scope>NUCLEOTIDE SEQUENCE [LARGE SCALE GENOMIC DNA]</scope>
    <source>
        <strain evidence="5 6">TA441</strain>
    </source>
</reference>
<evidence type="ECO:0000313" key="6">
    <source>
        <dbReference type="Proteomes" id="UP000323105"/>
    </source>
</evidence>
<proteinExistence type="predicted"/>
<dbReference type="GO" id="GO:0003700">
    <property type="term" value="F:DNA-binding transcription factor activity"/>
    <property type="evidence" value="ECO:0007669"/>
    <property type="project" value="InterPro"/>
</dbReference>
<comment type="caution">
    <text evidence="5">The sequence shown here is derived from an EMBL/GenBank/DDBJ whole genome shotgun (WGS) entry which is preliminary data.</text>
</comment>
<protein>
    <submittedName>
        <fullName evidence="5">GntR family transcriptional regulator</fullName>
    </submittedName>
</protein>
<sequence>MSFPDFRQVGLAAASDDLRTSLPRRASLGEDVYETLLSQLISLRIAPGSRIAVDQLVRELGVSQTPIRAALIRLENEGLVVKTHNVGYSAAPMPSHRRFAQIYEMRLLLEPYATALAARNMDAEALLELQDIVKNMEMPSGDNARVAYGKFAVQDAEFHAWIAKRSGNELIAETLNRLHAHMHLFRLRFHSDVTEDAINEHAQIVAALIARDEKAAESAMRCHLERSLGRMAPYFAQESR</sequence>
<name>A0A5A7MF21_COMTE</name>
<dbReference type="SMART" id="SM00345">
    <property type="entry name" value="HTH_GNTR"/>
    <property type="match status" value="1"/>
</dbReference>